<protein>
    <recommendedName>
        <fullName evidence="4">Prepilin-type N-terminal cleavage/methylation domain-containing protein</fullName>
    </recommendedName>
</protein>
<comment type="caution">
    <text evidence="2">The sequence shown here is derived from an EMBL/GenBank/DDBJ whole genome shotgun (WGS) entry which is preliminary data.</text>
</comment>
<proteinExistence type="predicted"/>
<dbReference type="AlphaFoldDB" id="A0A1F7WZM4"/>
<dbReference type="Proteomes" id="UP000178735">
    <property type="component" value="Unassembled WGS sequence"/>
</dbReference>
<evidence type="ECO:0000256" key="1">
    <source>
        <dbReference type="SAM" id="Phobius"/>
    </source>
</evidence>
<evidence type="ECO:0000313" key="3">
    <source>
        <dbReference type="Proteomes" id="UP000178735"/>
    </source>
</evidence>
<sequence length="207" mass="23649">MYMNERTGKKSIKLSSRRGFTIIELFVSMVALLILMAIVYYLFGYHAVQGLNVEGQIDQQQDARMALQLISRDLRSAHSYEFDGSTLKIHVFKGKPTVSFAGKGSNATVETVEYSHDKATGKLMFRAGKTGSESKPKEIASNVSQFKVFTKEDYVAINFEAEVDVKFERETYTKVKTTLLTKVFPRFIYQAKKYKGFFSLVDEYEDY</sequence>
<reference evidence="2 3" key="1">
    <citation type="journal article" date="2016" name="Nat. Commun.">
        <title>Thousands of microbial genomes shed light on interconnected biogeochemical processes in an aquifer system.</title>
        <authorList>
            <person name="Anantharaman K."/>
            <person name="Brown C.T."/>
            <person name="Hug L.A."/>
            <person name="Sharon I."/>
            <person name="Castelle C.J."/>
            <person name="Probst A.J."/>
            <person name="Thomas B.C."/>
            <person name="Singh A."/>
            <person name="Wilkins M.J."/>
            <person name="Karaoz U."/>
            <person name="Brodie E.L."/>
            <person name="Williams K.H."/>
            <person name="Hubbard S.S."/>
            <person name="Banfield J.F."/>
        </authorList>
    </citation>
    <scope>NUCLEOTIDE SEQUENCE [LARGE SCALE GENOMIC DNA]</scope>
</reference>
<feature type="transmembrane region" description="Helical" evidence="1">
    <location>
        <begin position="21"/>
        <end position="43"/>
    </location>
</feature>
<dbReference type="Pfam" id="PF07963">
    <property type="entry name" value="N_methyl"/>
    <property type="match status" value="1"/>
</dbReference>
<keyword evidence="1" id="KW-0472">Membrane</keyword>
<dbReference type="EMBL" id="MGFH01000019">
    <property type="protein sequence ID" value="OGM08294.1"/>
    <property type="molecule type" value="Genomic_DNA"/>
</dbReference>
<evidence type="ECO:0008006" key="4">
    <source>
        <dbReference type="Google" id="ProtNLM"/>
    </source>
</evidence>
<organism evidence="2 3">
    <name type="scientific">Candidatus Wallbacteria bacterium GWC2_49_35</name>
    <dbReference type="NCBI Taxonomy" id="1817813"/>
    <lineage>
        <taxon>Bacteria</taxon>
        <taxon>Candidatus Walliibacteriota</taxon>
    </lineage>
</organism>
<dbReference type="STRING" id="1817813.A2008_09575"/>
<dbReference type="InterPro" id="IPR012902">
    <property type="entry name" value="N_methyl_site"/>
</dbReference>
<name>A0A1F7WZM4_9BACT</name>
<gene>
    <name evidence="2" type="ORF">A2008_09575</name>
</gene>
<evidence type="ECO:0000313" key="2">
    <source>
        <dbReference type="EMBL" id="OGM08294.1"/>
    </source>
</evidence>
<keyword evidence="1" id="KW-0812">Transmembrane</keyword>
<dbReference type="NCBIfam" id="TIGR02532">
    <property type="entry name" value="IV_pilin_GFxxxE"/>
    <property type="match status" value="1"/>
</dbReference>
<accession>A0A1F7WZM4</accession>
<keyword evidence="1" id="KW-1133">Transmembrane helix</keyword>